<gene>
    <name evidence="1" type="ORF">EH230_12110</name>
</gene>
<name>A0A437UD87_9FLAO</name>
<protein>
    <submittedName>
        <fullName evidence="1">Uncharacterized protein</fullName>
    </submittedName>
</protein>
<dbReference type="RefSeq" id="WP_127823683.1">
    <property type="nucleotide sequence ID" value="NZ_RQSM01000003.1"/>
</dbReference>
<organism evidence="1 2">
    <name type="scientific">Flavobacterium columnare</name>
    <dbReference type="NCBI Taxonomy" id="996"/>
    <lineage>
        <taxon>Bacteria</taxon>
        <taxon>Pseudomonadati</taxon>
        <taxon>Bacteroidota</taxon>
        <taxon>Flavobacteriia</taxon>
        <taxon>Flavobacteriales</taxon>
        <taxon>Flavobacteriaceae</taxon>
        <taxon>Flavobacterium</taxon>
    </lineage>
</organism>
<keyword evidence="2" id="KW-1185">Reference proteome</keyword>
<dbReference type="AlphaFoldDB" id="A0A437UD87"/>
<evidence type="ECO:0000313" key="1">
    <source>
        <dbReference type="EMBL" id="RVU91583.1"/>
    </source>
</evidence>
<dbReference type="EMBL" id="RQSM01000003">
    <property type="protein sequence ID" value="RVU91583.1"/>
    <property type="molecule type" value="Genomic_DNA"/>
</dbReference>
<proteinExistence type="predicted"/>
<reference evidence="1" key="1">
    <citation type="submission" date="2018-12" db="EMBL/GenBank/DDBJ databases">
        <title>Draft genome sequence of Flaovobacterium columnare ARS1 isolated from channel catfish in Alabama.</title>
        <authorList>
            <person name="Cai W."/>
            <person name="Arias C."/>
        </authorList>
    </citation>
    <scope>NUCLEOTIDE SEQUENCE [LARGE SCALE GENOMIC DNA]</scope>
    <source>
        <strain evidence="1">ARS1</strain>
    </source>
</reference>
<evidence type="ECO:0000313" key="2">
    <source>
        <dbReference type="Proteomes" id="UP000288951"/>
    </source>
</evidence>
<sequence>MKKLIFLLFFHFAIYSQDNNGYVVEYNMPLSVEFQVYEIPLRINKVDSQAQIDYSCINGLLQSYLSASNMVWAKSEYIDENEKIIRDNEHFEAVKKASINDYIQLETTYTFNFQNKKYAFVKYSLVFEKLPFPWTSLMILENKNNRWYISKLINQNQILLFLGNSSNDFIVDCLSQKNRDIETNKIIENSKVNNKISMSKLSLQINSFDEKLKSKFYDKRILDEKFGFRNASLSVTSKTYKFELYHPFLFNTFEIYNYKNENNIIKDDKNSTAYQNRPEFILLTDQPINFLSKIIIDNGDKKYYIIKFKRNNNLFTSIIEGVNNQYSIVENNSLNQMSNIFHKYGSSLIKEFIENPKSEFIGSDGGVNIDEIFDYIEKNKASLSKYLDN</sequence>
<dbReference type="OrthoDB" id="1353260at2"/>
<comment type="caution">
    <text evidence="1">The sequence shown here is derived from an EMBL/GenBank/DDBJ whole genome shotgun (WGS) entry which is preliminary data.</text>
</comment>
<dbReference type="Proteomes" id="UP000288951">
    <property type="component" value="Unassembled WGS sequence"/>
</dbReference>
<accession>A0A437UD87</accession>